<accession>A0A1I1E794</accession>
<keyword evidence="2" id="KW-1133">Transmembrane helix</keyword>
<dbReference type="Pfam" id="PF26256">
    <property type="entry name" value="DUF8060"/>
    <property type="match status" value="1"/>
</dbReference>
<feature type="compositionally biased region" description="Basic and acidic residues" evidence="1">
    <location>
        <begin position="53"/>
        <end position="62"/>
    </location>
</feature>
<evidence type="ECO:0000313" key="5">
    <source>
        <dbReference type="Proteomes" id="UP000199161"/>
    </source>
</evidence>
<keyword evidence="2" id="KW-0812">Transmembrane</keyword>
<dbReference type="EMBL" id="FOKW01000002">
    <property type="protein sequence ID" value="SFB82954.1"/>
    <property type="molecule type" value="Genomic_DNA"/>
</dbReference>
<evidence type="ECO:0000259" key="3">
    <source>
        <dbReference type="Pfam" id="PF26256"/>
    </source>
</evidence>
<keyword evidence="5" id="KW-1185">Reference proteome</keyword>
<reference evidence="5" key="1">
    <citation type="submission" date="2016-10" db="EMBL/GenBank/DDBJ databases">
        <authorList>
            <person name="Varghese N."/>
            <person name="Submissions S."/>
        </authorList>
    </citation>
    <scope>NUCLEOTIDE SEQUENCE [LARGE SCALE GENOMIC DNA]</scope>
    <source>
        <strain evidence="5">DSM 13078</strain>
    </source>
</reference>
<name>A0A1I1E794_NATHA</name>
<dbReference type="Proteomes" id="UP000199161">
    <property type="component" value="Unassembled WGS sequence"/>
</dbReference>
<keyword evidence="2" id="KW-0472">Membrane</keyword>
<dbReference type="RefSeq" id="WP_089786017.1">
    <property type="nucleotide sequence ID" value="NZ_FOKW01000002.1"/>
</dbReference>
<feature type="compositionally biased region" description="Low complexity" evidence="1">
    <location>
        <begin position="1"/>
        <end position="26"/>
    </location>
</feature>
<proteinExistence type="predicted"/>
<evidence type="ECO:0000256" key="2">
    <source>
        <dbReference type="SAM" id="Phobius"/>
    </source>
</evidence>
<evidence type="ECO:0000313" key="4">
    <source>
        <dbReference type="EMBL" id="SFB82954.1"/>
    </source>
</evidence>
<feature type="transmembrane region" description="Helical" evidence="2">
    <location>
        <begin position="74"/>
        <end position="96"/>
    </location>
</feature>
<gene>
    <name evidence="4" type="ORF">SAMN05444422_102262</name>
</gene>
<dbReference type="OrthoDB" id="307104at2157"/>
<feature type="region of interest" description="Disordered" evidence="1">
    <location>
        <begin position="1"/>
        <end position="62"/>
    </location>
</feature>
<feature type="transmembrane region" description="Helical" evidence="2">
    <location>
        <begin position="116"/>
        <end position="134"/>
    </location>
</feature>
<feature type="domain" description="DUF8060" evidence="3">
    <location>
        <begin position="13"/>
        <end position="137"/>
    </location>
</feature>
<sequence>MTDTPSTTPTDQTATTDATDANDPTTEVFDGLEGQGEGESEKPRKPNPSSPPERPDVDDRRGRIDLEAATIRRYLAWGALAVCSVLAVVATVRLYGSVTAAIDLWVTERYQPLMRAAFNVVVLLGSLTGISLVLRELN</sequence>
<dbReference type="InterPro" id="IPR058373">
    <property type="entry name" value="DUF8060"/>
</dbReference>
<protein>
    <recommendedName>
        <fullName evidence="3">DUF8060 domain-containing protein</fullName>
    </recommendedName>
</protein>
<evidence type="ECO:0000256" key="1">
    <source>
        <dbReference type="SAM" id="MobiDB-lite"/>
    </source>
</evidence>
<organism evidence="4 5">
    <name type="scientific">Natronobacterium haloterrestre</name>
    <name type="common">Halobiforma haloterrestris</name>
    <dbReference type="NCBI Taxonomy" id="148448"/>
    <lineage>
        <taxon>Archaea</taxon>
        <taxon>Methanobacteriati</taxon>
        <taxon>Methanobacteriota</taxon>
        <taxon>Stenosarchaea group</taxon>
        <taxon>Halobacteria</taxon>
        <taxon>Halobacteriales</taxon>
        <taxon>Natrialbaceae</taxon>
        <taxon>Natronobacterium</taxon>
    </lineage>
</organism>
<dbReference type="AlphaFoldDB" id="A0A1I1E794"/>